<reference evidence="2" key="1">
    <citation type="submission" date="2016-03" db="EMBL/GenBank/DDBJ databases">
        <authorList>
            <person name="Ploux O."/>
        </authorList>
    </citation>
    <scope>NUCLEOTIDE SEQUENCE</scope>
    <source>
        <strain evidence="2">UC10</strain>
    </source>
</reference>
<dbReference type="KEGG" id="sphu:SPPYR_1096"/>
<evidence type="ECO:0000256" key="1">
    <source>
        <dbReference type="SAM" id="MobiDB-lite"/>
    </source>
</evidence>
<feature type="compositionally biased region" description="Low complexity" evidence="1">
    <location>
        <begin position="37"/>
        <end position="51"/>
    </location>
</feature>
<evidence type="ECO:0000313" key="2">
    <source>
        <dbReference type="EMBL" id="SBV32216.1"/>
    </source>
</evidence>
<gene>
    <name evidence="2" type="ORF">SPPYR_1096</name>
</gene>
<organism evidence="2">
    <name type="scientific">uncultured Sphingopyxis sp</name>
    <dbReference type="NCBI Taxonomy" id="310581"/>
    <lineage>
        <taxon>Bacteria</taxon>
        <taxon>Pseudomonadati</taxon>
        <taxon>Pseudomonadota</taxon>
        <taxon>Alphaproteobacteria</taxon>
        <taxon>Sphingomonadales</taxon>
        <taxon>Sphingomonadaceae</taxon>
        <taxon>Sphingopyxis</taxon>
        <taxon>environmental samples</taxon>
    </lineage>
</organism>
<sequence length="61" mass="6567">MIYGNEITYLFLGVAAMHANLIASVRRQEMYRRPNLAPAAAKAGETSATAPFVSPTEGSPR</sequence>
<feature type="region of interest" description="Disordered" evidence="1">
    <location>
        <begin position="36"/>
        <end position="61"/>
    </location>
</feature>
<dbReference type="AlphaFoldDB" id="A0A1Y5PU41"/>
<accession>A0A1Y5PU41</accession>
<protein>
    <submittedName>
        <fullName evidence="2">Uncharacterized protein</fullName>
    </submittedName>
</protein>
<name>A0A1Y5PU41_9SPHN</name>
<proteinExistence type="predicted"/>
<dbReference type="EMBL" id="LT598653">
    <property type="protein sequence ID" value="SBV32216.1"/>
    <property type="molecule type" value="Genomic_DNA"/>
</dbReference>